<gene>
    <name evidence="2" type="ORF">DFR50_12118</name>
</gene>
<evidence type="ECO:0000256" key="1">
    <source>
        <dbReference type="SAM" id="MobiDB-lite"/>
    </source>
</evidence>
<dbReference type="Proteomes" id="UP000253529">
    <property type="component" value="Unassembled WGS sequence"/>
</dbReference>
<keyword evidence="2" id="KW-0418">Kinase</keyword>
<dbReference type="EMBL" id="QNRK01000021">
    <property type="protein sequence ID" value="RBP09674.1"/>
    <property type="molecule type" value="Genomic_DNA"/>
</dbReference>
<dbReference type="OrthoDB" id="9813438at2"/>
<feature type="compositionally biased region" description="Polar residues" evidence="1">
    <location>
        <begin position="431"/>
        <end position="443"/>
    </location>
</feature>
<protein>
    <submittedName>
        <fullName evidence="2">Histidine kinase/DNA gyrase B/HSP90-like ATPase</fullName>
    </submittedName>
</protein>
<dbReference type="AlphaFoldDB" id="A0A366F4Y2"/>
<dbReference type="InterPro" id="IPR036890">
    <property type="entry name" value="HATPase_C_sf"/>
</dbReference>
<comment type="caution">
    <text evidence="2">The sequence shown here is derived from an EMBL/GenBank/DDBJ whole genome shotgun (WGS) entry which is preliminary data.</text>
</comment>
<name>A0A366F4Y2_9HYPH</name>
<sequence length="611" mass="68499">MNHENTREVPEPVLNWAADAPKGGKAVLNRVLKDGASVPLFFAQTLIASLRDVGYNTTTSAICEHVDNAIQAGATEVRVYFRQTGKQSNTVIDAAVYDNGSGMAPNVLKVATSFGGSMNYNNRAGIGRFGMGMKTAALSMSPVMELYSWQEPNAYFNMTLDVEAIGKERTNTVELPDPTLMNELPDEIADLFTKPMGFPNSAADQELFVNRGEDLADRLGRSGTIVYMPECDRLTYAKARTLVEHAVKEMSRVYRRSISAGLRLFVNNRLVEAFDPTYSMPTARHARLIDLPTKTSRLLFAKPVEIPVREHGSGTEQIIIRLYRLPIEEWSTLPRKVQKNDLQIFNSLTVTMLRNDREVFAGAMTELTTRHAVTHWYRIQIDFPGTLDEAFGVAANKQGVRPKGYVKEAIKKAIGDDITTLNDEIKRFQGAQKSARNGGQPSASEARATEADQHQAKPLELTADEEAQLDANLRTLSIALRRDGESDEQAYERVKASRYLIEFKHDEYWPFYHVEHRFGRVILTINTAHPFFEHLYEPLRKLGAVAETAEEDAVDAPRIEEQDGPLVALELLLMSLARAQAQIVASNEEAKKTMETLRREWSETYRIQLTA</sequence>
<evidence type="ECO:0000313" key="3">
    <source>
        <dbReference type="Proteomes" id="UP000253529"/>
    </source>
</evidence>
<keyword evidence="3" id="KW-1185">Reference proteome</keyword>
<dbReference type="RefSeq" id="WP_113890688.1">
    <property type="nucleotide sequence ID" value="NZ_QNRK01000021.1"/>
</dbReference>
<keyword evidence="2" id="KW-0808">Transferase</keyword>
<dbReference type="SUPFAM" id="SSF55874">
    <property type="entry name" value="ATPase domain of HSP90 chaperone/DNA topoisomerase II/histidine kinase"/>
    <property type="match status" value="1"/>
</dbReference>
<dbReference type="GO" id="GO:0016301">
    <property type="term" value="F:kinase activity"/>
    <property type="evidence" value="ECO:0007669"/>
    <property type="project" value="UniProtKB-KW"/>
</dbReference>
<evidence type="ECO:0000313" key="2">
    <source>
        <dbReference type="EMBL" id="RBP09674.1"/>
    </source>
</evidence>
<feature type="region of interest" description="Disordered" evidence="1">
    <location>
        <begin position="430"/>
        <end position="455"/>
    </location>
</feature>
<proteinExistence type="predicted"/>
<reference evidence="2 3" key="1">
    <citation type="submission" date="2018-06" db="EMBL/GenBank/DDBJ databases">
        <title>Genomic Encyclopedia of Type Strains, Phase IV (KMG-IV): sequencing the most valuable type-strain genomes for metagenomic binning, comparative biology and taxonomic classification.</title>
        <authorList>
            <person name="Goeker M."/>
        </authorList>
    </citation>
    <scope>NUCLEOTIDE SEQUENCE [LARGE SCALE GENOMIC DNA]</scope>
    <source>
        <strain evidence="2 3">DSM 24875</strain>
    </source>
</reference>
<accession>A0A366F4Y2</accession>
<organism evidence="2 3">
    <name type="scientific">Roseiarcus fermentans</name>
    <dbReference type="NCBI Taxonomy" id="1473586"/>
    <lineage>
        <taxon>Bacteria</taxon>
        <taxon>Pseudomonadati</taxon>
        <taxon>Pseudomonadota</taxon>
        <taxon>Alphaproteobacteria</taxon>
        <taxon>Hyphomicrobiales</taxon>
        <taxon>Roseiarcaceae</taxon>
        <taxon>Roseiarcus</taxon>
    </lineage>
</organism>
<dbReference type="Gene3D" id="3.30.565.10">
    <property type="entry name" value="Histidine kinase-like ATPase, C-terminal domain"/>
    <property type="match status" value="1"/>
</dbReference>
<dbReference type="Pfam" id="PF13589">
    <property type="entry name" value="HATPase_c_3"/>
    <property type="match status" value="1"/>
</dbReference>